<evidence type="ECO:0000313" key="1">
    <source>
        <dbReference type="EMBL" id="MFA0790752.1"/>
    </source>
</evidence>
<evidence type="ECO:0000313" key="2">
    <source>
        <dbReference type="Proteomes" id="UP001569414"/>
    </source>
</evidence>
<proteinExistence type="predicted"/>
<comment type="caution">
    <text evidence="1">The sequence shown here is derived from an EMBL/GenBank/DDBJ whole genome shotgun (WGS) entry which is preliminary data.</text>
</comment>
<gene>
    <name evidence="1" type="ORF">ACCI51_09365</name>
</gene>
<accession>A0ABV4NMI4</accession>
<name>A0ABV4NMI4_9GAMM</name>
<reference evidence="1 2" key="1">
    <citation type="submission" date="2024-08" db="EMBL/GenBank/DDBJ databases">
        <authorList>
            <person name="Ishaq N."/>
        </authorList>
    </citation>
    <scope>NUCLEOTIDE SEQUENCE [LARGE SCALE GENOMIC DNA]</scope>
    <source>
        <strain evidence="1 2">JCM 30400</strain>
    </source>
</reference>
<dbReference type="EMBL" id="JBGMEL010000007">
    <property type="protein sequence ID" value="MFA0790752.1"/>
    <property type="molecule type" value="Genomic_DNA"/>
</dbReference>
<dbReference type="Proteomes" id="UP001569414">
    <property type="component" value="Unassembled WGS sequence"/>
</dbReference>
<sequence length="92" mass="10752">MMDKAYGSDFYVEIFSEGYLWLKKPSDVNEVVCTISSKEIQLSRGKGVLPMKNIRKILAKERPERKAEFRIYMKENKARNENMKKNILFDGG</sequence>
<keyword evidence="2" id="KW-1185">Reference proteome</keyword>
<dbReference type="RefSeq" id="WP_371843373.1">
    <property type="nucleotide sequence ID" value="NZ_JBGMEL010000007.1"/>
</dbReference>
<protein>
    <submittedName>
        <fullName evidence="1">Uncharacterized protein</fullName>
    </submittedName>
</protein>
<organism evidence="1 2">
    <name type="scientific">Microbulbifer echini</name>
    <dbReference type="NCBI Taxonomy" id="1529067"/>
    <lineage>
        <taxon>Bacteria</taxon>
        <taxon>Pseudomonadati</taxon>
        <taxon>Pseudomonadota</taxon>
        <taxon>Gammaproteobacteria</taxon>
        <taxon>Cellvibrionales</taxon>
        <taxon>Microbulbiferaceae</taxon>
        <taxon>Microbulbifer</taxon>
    </lineage>
</organism>